<dbReference type="InterPro" id="IPR002347">
    <property type="entry name" value="SDR_fam"/>
</dbReference>
<sequence length="304" mass="31938">MAYKPFDLTGKVSLVTGGNRGIGLGMAEALAASGSDIVIWGSNAERNLEAEGQLTQHGVRVKAQVVDVANEAAVVAGMQEAVAAMGRVDTVIANAGIGALSRSFVEMDTETYRRVLSVNQDGVFWTFREACKHMVERAKAGDPGGSIVGIASLAAIEGAGRNEAYAATKGAVISMMKAVAVEHARYGVRANAILPGWIATDMTAGAQGNDAFTDKVISRVPARRWGEPKDFGGVAVYLASDASSYHSGDTFVVDGGMRFSDVRILPSWGRGTIPQGWWRGSNAEGPLHHASHGPPLPWGEASRT</sequence>
<name>A0A2D2B1X3_9CAUL</name>
<dbReference type="PANTHER" id="PTHR42760">
    <property type="entry name" value="SHORT-CHAIN DEHYDROGENASES/REDUCTASES FAMILY MEMBER"/>
    <property type="match status" value="1"/>
</dbReference>
<keyword evidence="2" id="KW-0560">Oxidoreductase</keyword>
<dbReference type="PROSITE" id="PS00061">
    <property type="entry name" value="ADH_SHORT"/>
    <property type="match status" value="1"/>
</dbReference>
<evidence type="ECO:0000256" key="2">
    <source>
        <dbReference type="ARBA" id="ARBA00023002"/>
    </source>
</evidence>
<keyword evidence="7" id="KW-1185">Reference proteome</keyword>
<dbReference type="Proteomes" id="UP000228945">
    <property type="component" value="Chromosome"/>
</dbReference>
<dbReference type="FunFam" id="3.40.50.720:FF:000084">
    <property type="entry name" value="Short-chain dehydrogenase reductase"/>
    <property type="match status" value="1"/>
</dbReference>
<dbReference type="Gene3D" id="3.40.50.720">
    <property type="entry name" value="NAD(P)-binding Rossmann-like Domain"/>
    <property type="match status" value="1"/>
</dbReference>
<reference evidence="6 7" key="1">
    <citation type="submission" date="2017-10" db="EMBL/GenBank/DDBJ databases">
        <title>Genome sequence of Caulobacter mirabilis FWC38.</title>
        <authorList>
            <person name="Fiebig A."/>
            <person name="Crosson S."/>
        </authorList>
    </citation>
    <scope>NUCLEOTIDE SEQUENCE [LARGE SCALE GENOMIC DNA]</scope>
    <source>
        <strain evidence="6 7">FWC 38</strain>
    </source>
</reference>
<dbReference type="GO" id="GO:0047838">
    <property type="term" value="F:D-xylose 1-dehydrogenase (NAD+) activity"/>
    <property type="evidence" value="ECO:0007669"/>
    <property type="project" value="UniProtKB-EC"/>
</dbReference>
<dbReference type="AlphaFoldDB" id="A0A2D2B1X3"/>
<feature type="region of interest" description="Disordered" evidence="5">
    <location>
        <begin position="284"/>
        <end position="304"/>
    </location>
</feature>
<comment type="similarity">
    <text evidence="1">Belongs to the short-chain dehydrogenases/reductases (SDR) family.</text>
</comment>
<organism evidence="6 7">
    <name type="scientific">Caulobacter mirabilis</name>
    <dbReference type="NCBI Taxonomy" id="69666"/>
    <lineage>
        <taxon>Bacteria</taxon>
        <taxon>Pseudomonadati</taxon>
        <taxon>Pseudomonadota</taxon>
        <taxon>Alphaproteobacteria</taxon>
        <taxon>Caulobacterales</taxon>
        <taxon>Caulobacteraceae</taxon>
        <taxon>Caulobacter</taxon>
    </lineage>
</organism>
<proteinExistence type="inferred from homology"/>
<evidence type="ECO:0000313" key="7">
    <source>
        <dbReference type="Proteomes" id="UP000228945"/>
    </source>
</evidence>
<protein>
    <recommendedName>
        <fullName evidence="4">D-xylose 1-dehydrogenase</fullName>
        <ecNumber evidence="3">1.1.1.175</ecNumber>
    </recommendedName>
</protein>
<dbReference type="KEGG" id="cmb:CSW64_18605"/>
<evidence type="ECO:0000256" key="1">
    <source>
        <dbReference type="ARBA" id="ARBA00006484"/>
    </source>
</evidence>
<dbReference type="OrthoDB" id="9796652at2"/>
<dbReference type="SUPFAM" id="SSF51735">
    <property type="entry name" value="NAD(P)-binding Rossmann-fold domains"/>
    <property type="match status" value="1"/>
</dbReference>
<evidence type="ECO:0000256" key="4">
    <source>
        <dbReference type="ARBA" id="ARBA00069939"/>
    </source>
</evidence>
<gene>
    <name evidence="6" type="ORF">CSW64_18605</name>
</gene>
<dbReference type="InterPro" id="IPR036291">
    <property type="entry name" value="NAD(P)-bd_dom_sf"/>
</dbReference>
<accession>A0A2D2B1X3</accession>
<dbReference type="PRINTS" id="PR00080">
    <property type="entry name" value="SDRFAMILY"/>
</dbReference>
<dbReference type="EMBL" id="CP024201">
    <property type="protein sequence ID" value="ATQ44254.1"/>
    <property type="molecule type" value="Genomic_DNA"/>
</dbReference>
<evidence type="ECO:0000256" key="5">
    <source>
        <dbReference type="SAM" id="MobiDB-lite"/>
    </source>
</evidence>
<evidence type="ECO:0000313" key="6">
    <source>
        <dbReference type="EMBL" id="ATQ44254.1"/>
    </source>
</evidence>
<dbReference type="PANTHER" id="PTHR42760:SF115">
    <property type="entry name" value="3-OXOACYL-[ACYL-CARRIER-PROTEIN] REDUCTASE FABG"/>
    <property type="match status" value="1"/>
</dbReference>
<dbReference type="Pfam" id="PF13561">
    <property type="entry name" value="adh_short_C2"/>
    <property type="match status" value="1"/>
</dbReference>
<evidence type="ECO:0000256" key="3">
    <source>
        <dbReference type="ARBA" id="ARBA00066641"/>
    </source>
</evidence>
<dbReference type="PRINTS" id="PR00081">
    <property type="entry name" value="GDHRDH"/>
</dbReference>
<dbReference type="EC" id="1.1.1.175" evidence="3"/>
<dbReference type="InterPro" id="IPR020904">
    <property type="entry name" value="Sc_DH/Rdtase_CS"/>
</dbReference>